<protein>
    <submittedName>
        <fullName evidence="3">Molecular chaperone DnaJ</fullName>
    </submittedName>
</protein>
<dbReference type="EMBL" id="QPMH01000002">
    <property type="protein sequence ID" value="RDD63420.1"/>
    <property type="molecule type" value="Genomic_DNA"/>
</dbReference>
<dbReference type="RefSeq" id="WP_114580674.1">
    <property type="nucleotide sequence ID" value="NZ_QPMH01000002.1"/>
</dbReference>
<organism evidence="3 4">
    <name type="scientific">Ferruginivarius sediminum</name>
    <dbReference type="NCBI Taxonomy" id="2661937"/>
    <lineage>
        <taxon>Bacteria</taxon>
        <taxon>Pseudomonadati</taxon>
        <taxon>Pseudomonadota</taxon>
        <taxon>Alphaproteobacteria</taxon>
        <taxon>Rhodospirillales</taxon>
        <taxon>Rhodospirillaceae</taxon>
        <taxon>Ferruginivarius</taxon>
    </lineage>
</organism>
<feature type="compositionally biased region" description="Basic and acidic residues" evidence="1">
    <location>
        <begin position="124"/>
        <end position="138"/>
    </location>
</feature>
<dbReference type="InterPro" id="IPR001623">
    <property type="entry name" value="DnaJ_domain"/>
</dbReference>
<proteinExistence type="predicted"/>
<feature type="domain" description="J" evidence="2">
    <location>
        <begin position="147"/>
        <end position="205"/>
    </location>
</feature>
<evidence type="ECO:0000313" key="3">
    <source>
        <dbReference type="EMBL" id="RDD63420.1"/>
    </source>
</evidence>
<dbReference type="SUPFAM" id="SSF46565">
    <property type="entry name" value="Chaperone J-domain"/>
    <property type="match status" value="1"/>
</dbReference>
<feature type="compositionally biased region" description="Basic and acidic residues" evidence="1">
    <location>
        <begin position="20"/>
        <end position="40"/>
    </location>
</feature>
<reference evidence="3 4" key="1">
    <citation type="submission" date="2018-07" db="EMBL/GenBank/DDBJ databases">
        <title>Venubactetium sediminum gen. nov., sp. nov., isolated from a marine solar saltern.</title>
        <authorList>
            <person name="Wang S."/>
        </authorList>
    </citation>
    <scope>NUCLEOTIDE SEQUENCE [LARGE SCALE GENOMIC DNA]</scope>
    <source>
        <strain evidence="3 4">WD2A32</strain>
    </source>
</reference>
<dbReference type="InterPro" id="IPR036869">
    <property type="entry name" value="J_dom_sf"/>
</dbReference>
<name>A0A369TDS0_9PROT</name>
<dbReference type="Proteomes" id="UP000253941">
    <property type="component" value="Unassembled WGS sequence"/>
</dbReference>
<dbReference type="SMART" id="SM00271">
    <property type="entry name" value="DnaJ"/>
    <property type="match status" value="1"/>
</dbReference>
<evidence type="ECO:0000256" key="1">
    <source>
        <dbReference type="SAM" id="MobiDB-lite"/>
    </source>
</evidence>
<dbReference type="PROSITE" id="PS50076">
    <property type="entry name" value="DNAJ_2"/>
    <property type="match status" value="1"/>
</dbReference>
<accession>A0A369TDS0</accession>
<dbReference type="Gene3D" id="1.10.287.110">
    <property type="entry name" value="DnaJ domain"/>
    <property type="match status" value="1"/>
</dbReference>
<keyword evidence="4" id="KW-1185">Reference proteome</keyword>
<dbReference type="AlphaFoldDB" id="A0A369TDS0"/>
<evidence type="ECO:0000259" key="2">
    <source>
        <dbReference type="PROSITE" id="PS50076"/>
    </source>
</evidence>
<dbReference type="CDD" id="cd06257">
    <property type="entry name" value="DnaJ"/>
    <property type="match status" value="1"/>
</dbReference>
<gene>
    <name evidence="3" type="ORF">DRB17_02965</name>
</gene>
<comment type="caution">
    <text evidence="3">The sequence shown here is derived from an EMBL/GenBank/DDBJ whole genome shotgun (WGS) entry which is preliminary data.</text>
</comment>
<feature type="region of interest" description="Disordered" evidence="1">
    <location>
        <begin position="1"/>
        <end position="40"/>
    </location>
</feature>
<evidence type="ECO:0000313" key="4">
    <source>
        <dbReference type="Proteomes" id="UP000253941"/>
    </source>
</evidence>
<dbReference type="PRINTS" id="PR00625">
    <property type="entry name" value="JDOMAIN"/>
</dbReference>
<dbReference type="Pfam" id="PF00226">
    <property type="entry name" value="DnaJ"/>
    <property type="match status" value="1"/>
</dbReference>
<feature type="region of interest" description="Disordered" evidence="1">
    <location>
        <begin position="119"/>
        <end position="141"/>
    </location>
</feature>
<sequence>MSRTQPDALSRPFRRTGPGAERHVRACDHPDCPEEGVHRAPRSRDRLNEYYWFCLQHVREYNRAWNYFAGMNEDEIEYERQRDTTWHRPSWPFGSIGAGPYRPGTGGFRDDFGFFSEERDDEANERRQWNSGRRERARCGQASEEDQALDELGLDPPATFAEVKVRYKELVKRLHPDANGGDRSQEDKLKAVNRAYATLRTLYVK</sequence>